<dbReference type="Proteomes" id="UP000501058">
    <property type="component" value="Chromosome"/>
</dbReference>
<organism evidence="4 5">
    <name type="scientific">Propioniciclava coleopterorum</name>
    <dbReference type="NCBI Taxonomy" id="2714937"/>
    <lineage>
        <taxon>Bacteria</taxon>
        <taxon>Bacillati</taxon>
        <taxon>Actinomycetota</taxon>
        <taxon>Actinomycetes</taxon>
        <taxon>Propionibacteriales</taxon>
        <taxon>Propionibacteriaceae</taxon>
        <taxon>Propioniciclava</taxon>
    </lineage>
</organism>
<dbReference type="InterPro" id="IPR037238">
    <property type="entry name" value="YbiA-like_sf"/>
</dbReference>
<keyword evidence="5" id="KW-1185">Reference proteome</keyword>
<dbReference type="Pfam" id="PF08719">
    <property type="entry name" value="NADAR"/>
    <property type="match status" value="1"/>
</dbReference>
<feature type="domain" description="NADAR" evidence="3">
    <location>
        <begin position="29"/>
        <end position="186"/>
    </location>
</feature>
<dbReference type="KEGG" id="prv:G7070_14285"/>
<sequence length="192" mass="20167">MATDQDPTAALAALVERERAGDLPPLLHFWGHSARAGAVTQACLSQWFVAPFEVEGVTYPSAEHFMMAAKARLFGDEDALAAILAAATPADAKALGRRVRGFDPAAWDAAGYPAVVTANVAKFGQNRELGAFLLGTGDAVLVEASPVDAVWGIGLAADAPDAATPSRWRGRNLLGFALMAARDRLRAERATP</sequence>
<evidence type="ECO:0000259" key="3">
    <source>
        <dbReference type="Pfam" id="PF08719"/>
    </source>
</evidence>
<dbReference type="Gene3D" id="1.10.357.40">
    <property type="entry name" value="YbiA-like"/>
    <property type="match status" value="1"/>
</dbReference>
<accession>A0A6G7Y8U1</accession>
<dbReference type="SUPFAM" id="SSF143990">
    <property type="entry name" value="YbiA-like"/>
    <property type="match status" value="1"/>
</dbReference>
<dbReference type="RefSeq" id="WP_166234284.1">
    <property type="nucleotide sequence ID" value="NZ_CP049865.1"/>
</dbReference>
<comment type="catalytic activity">
    <reaction evidence="1">
        <text>5-amino-6-(5-phospho-D-ribosylamino)uracil + H2O = 5,6-diaminouracil + D-ribose 5-phosphate</text>
        <dbReference type="Rhea" id="RHEA:55020"/>
        <dbReference type="ChEBI" id="CHEBI:15377"/>
        <dbReference type="ChEBI" id="CHEBI:46252"/>
        <dbReference type="ChEBI" id="CHEBI:58453"/>
        <dbReference type="ChEBI" id="CHEBI:78346"/>
    </reaction>
</comment>
<dbReference type="EMBL" id="CP049865">
    <property type="protein sequence ID" value="QIK73213.1"/>
    <property type="molecule type" value="Genomic_DNA"/>
</dbReference>
<protein>
    <submittedName>
        <fullName evidence="4">NADAR family protein</fullName>
    </submittedName>
</protein>
<gene>
    <name evidence="4" type="ORF">G7070_14285</name>
</gene>
<evidence type="ECO:0000256" key="1">
    <source>
        <dbReference type="ARBA" id="ARBA00000022"/>
    </source>
</evidence>
<comment type="catalytic activity">
    <reaction evidence="2">
        <text>2,5-diamino-6-hydroxy-4-(5-phosphoribosylamino)-pyrimidine + H2O = 2,5,6-triamino-4-hydroxypyrimidine + D-ribose 5-phosphate</text>
        <dbReference type="Rhea" id="RHEA:23436"/>
        <dbReference type="ChEBI" id="CHEBI:15377"/>
        <dbReference type="ChEBI" id="CHEBI:58614"/>
        <dbReference type="ChEBI" id="CHEBI:78346"/>
        <dbReference type="ChEBI" id="CHEBI:137796"/>
    </reaction>
</comment>
<dbReference type="InterPro" id="IPR012816">
    <property type="entry name" value="NADAR"/>
</dbReference>
<proteinExistence type="predicted"/>
<dbReference type="AlphaFoldDB" id="A0A6G7Y8U1"/>
<dbReference type="NCBIfam" id="TIGR02464">
    <property type="entry name" value="ribofla_fusion"/>
    <property type="match status" value="1"/>
</dbReference>
<reference evidence="4 5" key="1">
    <citation type="submission" date="2020-03" db="EMBL/GenBank/DDBJ databases">
        <title>Propioniciclava sp. nov., isolated from Hydrophilus acuminatus.</title>
        <authorList>
            <person name="Hyun D.-W."/>
            <person name="Bae J.-W."/>
        </authorList>
    </citation>
    <scope>NUCLEOTIDE SEQUENCE [LARGE SCALE GENOMIC DNA]</scope>
    <source>
        <strain evidence="4 5">HDW11</strain>
    </source>
</reference>
<evidence type="ECO:0000313" key="4">
    <source>
        <dbReference type="EMBL" id="QIK73213.1"/>
    </source>
</evidence>
<evidence type="ECO:0000256" key="2">
    <source>
        <dbReference type="ARBA" id="ARBA00000751"/>
    </source>
</evidence>
<dbReference type="CDD" id="cd15457">
    <property type="entry name" value="NADAR"/>
    <property type="match status" value="1"/>
</dbReference>
<name>A0A6G7Y8U1_9ACTN</name>
<evidence type="ECO:0000313" key="5">
    <source>
        <dbReference type="Proteomes" id="UP000501058"/>
    </source>
</evidence>